<dbReference type="SUPFAM" id="SSF51905">
    <property type="entry name" value="FAD/NAD(P)-binding domain"/>
    <property type="match status" value="1"/>
</dbReference>
<accession>A0ABU1A2Q1</accession>
<reference evidence="1 2" key="1">
    <citation type="submission" date="2023-08" db="EMBL/GenBank/DDBJ databases">
        <title>Mesonia sp. MT50, isolated from deep-sea sediment of the Mariana Trench.</title>
        <authorList>
            <person name="Fu H."/>
        </authorList>
    </citation>
    <scope>NUCLEOTIDE SEQUENCE [LARGE SCALE GENOMIC DNA]</scope>
    <source>
        <strain evidence="1 2">MT50</strain>
    </source>
</reference>
<dbReference type="RefSeq" id="WP_308864878.1">
    <property type="nucleotide sequence ID" value="NZ_JAVHUL010000027.1"/>
</dbReference>
<evidence type="ECO:0000313" key="1">
    <source>
        <dbReference type="EMBL" id="MDQ7917967.1"/>
    </source>
</evidence>
<dbReference type="Gene3D" id="3.50.50.60">
    <property type="entry name" value="FAD/NAD(P)-binding domain"/>
    <property type="match status" value="1"/>
</dbReference>
<keyword evidence="2" id="KW-1185">Reference proteome</keyword>
<evidence type="ECO:0000313" key="2">
    <source>
        <dbReference type="Proteomes" id="UP001230915"/>
    </source>
</evidence>
<comment type="caution">
    <text evidence="1">The sequence shown here is derived from an EMBL/GenBank/DDBJ whole genome shotgun (WGS) entry which is preliminary data.</text>
</comment>
<organism evidence="1 2">
    <name type="scientific">Mesonia profundi</name>
    <dbReference type="NCBI Taxonomy" id="3070998"/>
    <lineage>
        <taxon>Bacteria</taxon>
        <taxon>Pseudomonadati</taxon>
        <taxon>Bacteroidota</taxon>
        <taxon>Flavobacteriia</taxon>
        <taxon>Flavobacteriales</taxon>
        <taxon>Flavobacteriaceae</taxon>
        <taxon>Mesonia</taxon>
    </lineage>
</organism>
<dbReference type="InterPro" id="IPR036188">
    <property type="entry name" value="FAD/NAD-bd_sf"/>
</dbReference>
<dbReference type="EMBL" id="JAVHUL010000027">
    <property type="protein sequence ID" value="MDQ7917967.1"/>
    <property type="molecule type" value="Genomic_DNA"/>
</dbReference>
<gene>
    <name evidence="1" type="ORF">RBU60_10300</name>
</gene>
<dbReference type="Pfam" id="PF13450">
    <property type="entry name" value="NAD_binding_8"/>
    <property type="match status" value="1"/>
</dbReference>
<protein>
    <submittedName>
        <fullName evidence="1">NAD(P)-binding protein</fullName>
    </submittedName>
</protein>
<sequence>MAVVGGGISGLVIAFELSEEQNIDIIVIESSNHCGGKMKGYFNKKIKRFEEHSIRALGSTYFDVLYRAGLLYTLSAVGDYIFYGSKSESKVAVNRTGSLKLETFKDLVDIFNLSMKDMLSLAKK</sequence>
<proteinExistence type="predicted"/>
<name>A0ABU1A2Q1_9FLAO</name>
<dbReference type="Proteomes" id="UP001230915">
    <property type="component" value="Unassembled WGS sequence"/>
</dbReference>